<proteinExistence type="predicted"/>
<name>A0A645FP46_9ZZZZ</name>
<dbReference type="SUPFAM" id="SSF101262">
    <property type="entry name" value="Methenyltetrahydrofolate cyclohydrolase-like"/>
    <property type="match status" value="1"/>
</dbReference>
<dbReference type="GO" id="GO:0004477">
    <property type="term" value="F:methenyltetrahydrofolate cyclohydrolase activity"/>
    <property type="evidence" value="ECO:0007669"/>
    <property type="project" value="UniProtKB-EC"/>
</dbReference>
<keyword evidence="2" id="KW-0378">Hydrolase</keyword>
<feature type="domain" description="Cyclodeaminase/cyclohydrolase" evidence="1">
    <location>
        <begin position="7"/>
        <end position="187"/>
    </location>
</feature>
<comment type="caution">
    <text evidence="2">The sequence shown here is derived from an EMBL/GenBank/DDBJ whole genome shotgun (WGS) entry which is preliminary data.</text>
</comment>
<organism evidence="2">
    <name type="scientific">bioreactor metagenome</name>
    <dbReference type="NCBI Taxonomy" id="1076179"/>
    <lineage>
        <taxon>unclassified sequences</taxon>
        <taxon>metagenomes</taxon>
        <taxon>ecological metagenomes</taxon>
    </lineage>
</organism>
<sequence length="208" mass="22959">MRLQDLTLKEFLERTAANEALPGGGSSSALNGAIASALTGMMANLTIGKKNYTDVEEQMKKTVEMMEENRLHFVNDIDRDADAYGLVMNVYKLPKETDEQKAVRGEKIQEAMKVASLVPMEVAERAYGMLDIIIETIRLGNKNAVTDGMVGLMACRTAIMGALLNVRINLGGIADQVFVAELKEKCDLIEKDTIITENEMIEWVKSLI</sequence>
<dbReference type="InterPro" id="IPR036178">
    <property type="entry name" value="Formintransfe-cycloase-like_sf"/>
</dbReference>
<dbReference type="AlphaFoldDB" id="A0A645FP46"/>
<accession>A0A645FP46</accession>
<evidence type="ECO:0000313" key="2">
    <source>
        <dbReference type="EMBL" id="MPN15129.1"/>
    </source>
</evidence>
<protein>
    <submittedName>
        <fullName evidence="2">Methenyltetrahydrofolate cyclohydrolase</fullName>
        <ecNumber evidence="2">3.5.4.9</ecNumber>
    </submittedName>
</protein>
<evidence type="ECO:0000259" key="1">
    <source>
        <dbReference type="Pfam" id="PF04961"/>
    </source>
</evidence>
<dbReference type="EMBL" id="VSSQ01061840">
    <property type="protein sequence ID" value="MPN15129.1"/>
    <property type="molecule type" value="Genomic_DNA"/>
</dbReference>
<dbReference type="Gene3D" id="1.20.120.680">
    <property type="entry name" value="Formiminotetrahydrofolate cyclodeaminase monomer, up-and-down helical bundle"/>
    <property type="match status" value="1"/>
</dbReference>
<dbReference type="Pfam" id="PF04961">
    <property type="entry name" value="FTCD_C"/>
    <property type="match status" value="1"/>
</dbReference>
<dbReference type="EC" id="3.5.4.9" evidence="2"/>
<gene>
    <name evidence="2" type="primary">fchA_20</name>
    <name evidence="2" type="ORF">SDC9_162458</name>
</gene>
<dbReference type="InterPro" id="IPR007044">
    <property type="entry name" value="Cyclodeamin/CycHdrlase"/>
</dbReference>
<reference evidence="2" key="1">
    <citation type="submission" date="2019-08" db="EMBL/GenBank/DDBJ databases">
        <authorList>
            <person name="Kucharzyk K."/>
            <person name="Murdoch R.W."/>
            <person name="Higgins S."/>
            <person name="Loffler F."/>
        </authorList>
    </citation>
    <scope>NUCLEOTIDE SEQUENCE</scope>
</reference>